<accession>A0AAV4IFP1</accession>
<evidence type="ECO:0000256" key="1">
    <source>
        <dbReference type="SAM" id="MobiDB-lite"/>
    </source>
</evidence>
<sequence length="128" mass="14221">MGSKPPSLSEKDTKSDSSDRGRIPLVRIIEPEETLTPLDLAEPEVSSHGDKVKVMLGQDGLETDLVDEADNECDLSSSGESSKRSMFLRVPLALKFGCHSCMQTMKQKYLRHFHRNKRLPLTGLPSIP</sequence>
<evidence type="ECO:0000313" key="2">
    <source>
        <dbReference type="EMBL" id="GFS06951.1"/>
    </source>
</evidence>
<name>A0AAV4IFP1_9GAST</name>
<dbReference type="Proteomes" id="UP000762676">
    <property type="component" value="Unassembled WGS sequence"/>
</dbReference>
<reference evidence="2 3" key="1">
    <citation type="journal article" date="2021" name="Elife">
        <title>Chloroplast acquisition without the gene transfer in kleptoplastic sea slugs, Plakobranchus ocellatus.</title>
        <authorList>
            <person name="Maeda T."/>
            <person name="Takahashi S."/>
            <person name="Yoshida T."/>
            <person name="Shimamura S."/>
            <person name="Takaki Y."/>
            <person name="Nagai Y."/>
            <person name="Toyoda A."/>
            <person name="Suzuki Y."/>
            <person name="Arimoto A."/>
            <person name="Ishii H."/>
            <person name="Satoh N."/>
            <person name="Nishiyama T."/>
            <person name="Hasebe M."/>
            <person name="Maruyama T."/>
            <person name="Minagawa J."/>
            <person name="Obokata J."/>
            <person name="Shigenobu S."/>
        </authorList>
    </citation>
    <scope>NUCLEOTIDE SEQUENCE [LARGE SCALE GENOMIC DNA]</scope>
</reference>
<feature type="compositionally biased region" description="Basic and acidic residues" evidence="1">
    <location>
        <begin position="9"/>
        <end position="22"/>
    </location>
</feature>
<organism evidence="2 3">
    <name type="scientific">Elysia marginata</name>
    <dbReference type="NCBI Taxonomy" id="1093978"/>
    <lineage>
        <taxon>Eukaryota</taxon>
        <taxon>Metazoa</taxon>
        <taxon>Spiralia</taxon>
        <taxon>Lophotrochozoa</taxon>
        <taxon>Mollusca</taxon>
        <taxon>Gastropoda</taxon>
        <taxon>Heterobranchia</taxon>
        <taxon>Euthyneura</taxon>
        <taxon>Panpulmonata</taxon>
        <taxon>Sacoglossa</taxon>
        <taxon>Placobranchoidea</taxon>
        <taxon>Plakobranchidae</taxon>
        <taxon>Elysia</taxon>
    </lineage>
</organism>
<proteinExistence type="predicted"/>
<dbReference type="EMBL" id="BMAT01002440">
    <property type="protein sequence ID" value="GFS06951.1"/>
    <property type="molecule type" value="Genomic_DNA"/>
</dbReference>
<dbReference type="AlphaFoldDB" id="A0AAV4IFP1"/>
<evidence type="ECO:0000313" key="3">
    <source>
        <dbReference type="Proteomes" id="UP000762676"/>
    </source>
</evidence>
<evidence type="ECO:0008006" key="4">
    <source>
        <dbReference type="Google" id="ProtNLM"/>
    </source>
</evidence>
<comment type="caution">
    <text evidence="2">The sequence shown here is derived from an EMBL/GenBank/DDBJ whole genome shotgun (WGS) entry which is preliminary data.</text>
</comment>
<feature type="non-terminal residue" evidence="2">
    <location>
        <position position="128"/>
    </location>
</feature>
<gene>
    <name evidence="2" type="ORF">ElyMa_001237700</name>
</gene>
<keyword evidence="3" id="KW-1185">Reference proteome</keyword>
<feature type="region of interest" description="Disordered" evidence="1">
    <location>
        <begin position="1"/>
        <end position="27"/>
    </location>
</feature>
<protein>
    <recommendedName>
        <fullName evidence="4">C2H2-type domain-containing protein</fullName>
    </recommendedName>
</protein>